<name>A0AAD7VP49_QUISA</name>
<dbReference type="EMBL" id="JARAOO010000001">
    <property type="protein sequence ID" value="KAJ7982690.1"/>
    <property type="molecule type" value="Genomic_DNA"/>
</dbReference>
<gene>
    <name evidence="2" type="ORF">O6P43_001785</name>
</gene>
<evidence type="ECO:0000313" key="2">
    <source>
        <dbReference type="EMBL" id="KAJ7982690.1"/>
    </source>
</evidence>
<dbReference type="InterPro" id="IPR055298">
    <property type="entry name" value="AtLOH3-like"/>
</dbReference>
<accession>A0AAD7VP49</accession>
<proteinExistence type="predicted"/>
<dbReference type="PANTHER" id="PTHR11697:SF230">
    <property type="entry name" value="ZINC FINGER, MYM DOMAIN CONTAINING 1"/>
    <property type="match status" value="1"/>
</dbReference>
<comment type="caution">
    <text evidence="2">The sequence shown here is derived from an EMBL/GenBank/DDBJ whole genome shotgun (WGS) entry which is preliminary data.</text>
</comment>
<dbReference type="Proteomes" id="UP001163823">
    <property type="component" value="Chromosome 1"/>
</dbReference>
<evidence type="ECO:0000256" key="1">
    <source>
        <dbReference type="SAM" id="Phobius"/>
    </source>
</evidence>
<reference evidence="2 3" key="1">
    <citation type="journal article" date="2023" name="Science">
        <title>Elucidation of the pathway for biosynthesis of saponin adjuvants from the soapbark tree.</title>
        <authorList>
            <person name="Reed J."/>
            <person name="Orme A."/>
            <person name="El-Demerdash A."/>
            <person name="Owen C."/>
            <person name="Martin L.B.B."/>
            <person name="Misra R.C."/>
            <person name="Kikuchi S."/>
            <person name="Rejzek M."/>
            <person name="Martin A.C."/>
            <person name="Harkess A."/>
            <person name="Leebens-Mack J."/>
            <person name="Louveau T."/>
            <person name="Stephenson M.J."/>
            <person name="Osbourn A."/>
        </authorList>
    </citation>
    <scope>NUCLEOTIDE SEQUENCE [LARGE SCALE GENOMIC DNA]</scope>
    <source>
        <strain evidence="2">S10</strain>
    </source>
</reference>
<keyword evidence="1" id="KW-1133">Transmembrane helix</keyword>
<organism evidence="2 3">
    <name type="scientific">Quillaja saponaria</name>
    <name type="common">Soap bark tree</name>
    <dbReference type="NCBI Taxonomy" id="32244"/>
    <lineage>
        <taxon>Eukaryota</taxon>
        <taxon>Viridiplantae</taxon>
        <taxon>Streptophyta</taxon>
        <taxon>Embryophyta</taxon>
        <taxon>Tracheophyta</taxon>
        <taxon>Spermatophyta</taxon>
        <taxon>Magnoliopsida</taxon>
        <taxon>eudicotyledons</taxon>
        <taxon>Gunneridae</taxon>
        <taxon>Pentapetalae</taxon>
        <taxon>rosids</taxon>
        <taxon>fabids</taxon>
        <taxon>Fabales</taxon>
        <taxon>Quillajaceae</taxon>
        <taxon>Quillaja</taxon>
    </lineage>
</organism>
<sequence length="132" mass="15705">MKLAKLYPSEFSPIEVMALDSQLENYIIDMRSDARFLQVKGINELSSKLVEMRRHIVYPLVYFHVKLALILLVVTTTLERTFSTMNIIKNRMEDEWLNDCLVTYIEKDIFDSIDNEKLIQRYQTIRPCREQL</sequence>
<keyword evidence="3" id="KW-1185">Reference proteome</keyword>
<keyword evidence="1" id="KW-0472">Membrane</keyword>
<keyword evidence="1" id="KW-0812">Transmembrane</keyword>
<dbReference type="PANTHER" id="PTHR11697">
    <property type="entry name" value="GENERAL TRANSCRIPTION FACTOR 2-RELATED ZINC FINGER PROTEIN"/>
    <property type="match status" value="1"/>
</dbReference>
<dbReference type="AlphaFoldDB" id="A0AAD7VP49"/>
<protein>
    <submittedName>
        <fullName evidence="2">Zinc finger MYM-type protein 1-like</fullName>
    </submittedName>
</protein>
<evidence type="ECO:0000313" key="3">
    <source>
        <dbReference type="Proteomes" id="UP001163823"/>
    </source>
</evidence>
<feature type="transmembrane region" description="Helical" evidence="1">
    <location>
        <begin position="56"/>
        <end position="78"/>
    </location>
</feature>
<dbReference type="KEGG" id="qsa:O6P43_001785"/>